<keyword evidence="3" id="KW-1185">Reference proteome</keyword>
<dbReference type="AlphaFoldDB" id="A0A7G1NXW9"/>
<dbReference type="EMBL" id="AP023440">
    <property type="protein sequence ID" value="BCL26386.1"/>
    <property type="molecule type" value="Genomic_DNA"/>
</dbReference>
<feature type="region of interest" description="Disordered" evidence="1">
    <location>
        <begin position="1"/>
        <end position="28"/>
    </location>
</feature>
<name>A0A7G1NXW9_9ACTN</name>
<sequence length="73" mass="8145">MRCAEPVGQTGDPAHDGRQQTRRRGARNLEAIRHRQFSYVSIDRPLRGNRIPPDVKSSWGSALCSVNCPKTGE</sequence>
<evidence type="ECO:0000256" key="1">
    <source>
        <dbReference type="SAM" id="MobiDB-lite"/>
    </source>
</evidence>
<evidence type="ECO:0000313" key="2">
    <source>
        <dbReference type="EMBL" id="BCL26386.1"/>
    </source>
</evidence>
<reference evidence="2 3" key="1">
    <citation type="journal article" date="2014" name="Int. J. Syst. Evol. Microbiol.">
        <title>Complete genome sequence of Corynebacterium casei LMG S-19264T (=DSM 44701T), isolated from a smear-ripened cheese.</title>
        <authorList>
            <consortium name="US DOE Joint Genome Institute (JGI-PGF)"/>
            <person name="Walter F."/>
            <person name="Albersmeier A."/>
            <person name="Kalinowski J."/>
            <person name="Ruckert C."/>
        </authorList>
    </citation>
    <scope>NUCLEOTIDE SEQUENCE [LARGE SCALE GENOMIC DNA]</scope>
    <source>
        <strain evidence="2 3">JCM 4677</strain>
    </source>
</reference>
<dbReference type="Proteomes" id="UP000516444">
    <property type="component" value="Chromosome"/>
</dbReference>
<evidence type="ECO:0000313" key="3">
    <source>
        <dbReference type="Proteomes" id="UP000516444"/>
    </source>
</evidence>
<dbReference type="KEGG" id="sgm:GCM10017557_12450"/>
<protein>
    <submittedName>
        <fullName evidence="2">Uncharacterized protein</fullName>
    </submittedName>
</protein>
<proteinExistence type="predicted"/>
<organism evidence="2 3">
    <name type="scientific">Streptomyces aurantiacus</name>
    <dbReference type="NCBI Taxonomy" id="47760"/>
    <lineage>
        <taxon>Bacteria</taxon>
        <taxon>Bacillati</taxon>
        <taxon>Actinomycetota</taxon>
        <taxon>Actinomycetes</taxon>
        <taxon>Kitasatosporales</taxon>
        <taxon>Streptomycetaceae</taxon>
        <taxon>Streptomyces</taxon>
        <taxon>Streptomyces aurantiacus group</taxon>
    </lineage>
</organism>
<accession>A0A7G1NXW9</accession>
<gene>
    <name evidence="2" type="ORF">GCM10017557_12450</name>
</gene>